<evidence type="ECO:0000256" key="1">
    <source>
        <dbReference type="ARBA" id="ARBA00001971"/>
    </source>
</evidence>
<dbReference type="CDD" id="cd11065">
    <property type="entry name" value="CYP64-like"/>
    <property type="match status" value="1"/>
</dbReference>
<evidence type="ECO:0000313" key="12">
    <source>
        <dbReference type="Proteomes" id="UP000567179"/>
    </source>
</evidence>
<dbReference type="EMBL" id="JAACJJ010000015">
    <property type="protein sequence ID" value="KAF5325180.1"/>
    <property type="molecule type" value="Genomic_DNA"/>
</dbReference>
<dbReference type="GO" id="GO:0020037">
    <property type="term" value="F:heme binding"/>
    <property type="evidence" value="ECO:0007669"/>
    <property type="project" value="InterPro"/>
</dbReference>
<keyword evidence="4 9" id="KW-0349">Heme</keyword>
<dbReference type="InterPro" id="IPR001128">
    <property type="entry name" value="Cyt_P450"/>
</dbReference>
<reference evidence="11 12" key="1">
    <citation type="journal article" date="2020" name="ISME J.">
        <title>Uncovering the hidden diversity of litter-decomposition mechanisms in mushroom-forming fungi.</title>
        <authorList>
            <person name="Floudas D."/>
            <person name="Bentzer J."/>
            <person name="Ahren D."/>
            <person name="Johansson T."/>
            <person name="Persson P."/>
            <person name="Tunlid A."/>
        </authorList>
    </citation>
    <scope>NUCLEOTIDE SEQUENCE [LARGE SCALE GENOMIC DNA]</scope>
    <source>
        <strain evidence="11 12">CBS 101986</strain>
    </source>
</reference>
<protein>
    <recommendedName>
        <fullName evidence="13">Cytochrome P450</fullName>
    </recommendedName>
</protein>
<comment type="cofactor">
    <cofactor evidence="1 9">
        <name>heme</name>
        <dbReference type="ChEBI" id="CHEBI:30413"/>
    </cofactor>
</comment>
<name>A0A8H5F638_9AGAR</name>
<keyword evidence="7 9" id="KW-0408">Iron</keyword>
<evidence type="ECO:0000256" key="5">
    <source>
        <dbReference type="ARBA" id="ARBA00022723"/>
    </source>
</evidence>
<organism evidence="11 12">
    <name type="scientific">Psilocybe cf. subviscida</name>
    <dbReference type="NCBI Taxonomy" id="2480587"/>
    <lineage>
        <taxon>Eukaryota</taxon>
        <taxon>Fungi</taxon>
        <taxon>Dikarya</taxon>
        <taxon>Basidiomycota</taxon>
        <taxon>Agaricomycotina</taxon>
        <taxon>Agaricomycetes</taxon>
        <taxon>Agaricomycetidae</taxon>
        <taxon>Agaricales</taxon>
        <taxon>Agaricineae</taxon>
        <taxon>Strophariaceae</taxon>
        <taxon>Psilocybe</taxon>
    </lineage>
</organism>
<dbReference type="SUPFAM" id="SSF48264">
    <property type="entry name" value="Cytochrome P450"/>
    <property type="match status" value="1"/>
</dbReference>
<dbReference type="InterPro" id="IPR036396">
    <property type="entry name" value="Cyt_P450_sf"/>
</dbReference>
<gene>
    <name evidence="11" type="ORF">D9619_009905</name>
</gene>
<dbReference type="Proteomes" id="UP000567179">
    <property type="component" value="Unassembled WGS sequence"/>
</dbReference>
<proteinExistence type="inferred from homology"/>
<dbReference type="Pfam" id="PF00067">
    <property type="entry name" value="p450"/>
    <property type="match status" value="1"/>
</dbReference>
<comment type="pathway">
    <text evidence="2">Secondary metabolite biosynthesis.</text>
</comment>
<keyword evidence="5 9" id="KW-0479">Metal-binding</keyword>
<dbReference type="InterPro" id="IPR002401">
    <property type="entry name" value="Cyt_P450_E_grp-I"/>
</dbReference>
<dbReference type="GO" id="GO:0016705">
    <property type="term" value="F:oxidoreductase activity, acting on paired donors, with incorporation or reduction of molecular oxygen"/>
    <property type="evidence" value="ECO:0007669"/>
    <property type="project" value="InterPro"/>
</dbReference>
<evidence type="ECO:0000256" key="9">
    <source>
        <dbReference type="PIRSR" id="PIRSR602401-1"/>
    </source>
</evidence>
<comment type="similarity">
    <text evidence="3 10">Belongs to the cytochrome P450 family.</text>
</comment>
<feature type="binding site" description="axial binding residue" evidence="9">
    <location>
        <position position="433"/>
    </location>
    <ligand>
        <name>heme</name>
        <dbReference type="ChEBI" id="CHEBI:30413"/>
    </ligand>
    <ligandPart>
        <name>Fe</name>
        <dbReference type="ChEBI" id="CHEBI:18248"/>
    </ligandPart>
</feature>
<dbReference type="GO" id="GO:0005506">
    <property type="term" value="F:iron ion binding"/>
    <property type="evidence" value="ECO:0007669"/>
    <property type="project" value="InterPro"/>
</dbReference>
<evidence type="ECO:0000256" key="2">
    <source>
        <dbReference type="ARBA" id="ARBA00005179"/>
    </source>
</evidence>
<comment type="caution">
    <text evidence="11">The sequence shown here is derived from an EMBL/GenBank/DDBJ whole genome shotgun (WGS) entry which is preliminary data.</text>
</comment>
<evidence type="ECO:0008006" key="13">
    <source>
        <dbReference type="Google" id="ProtNLM"/>
    </source>
</evidence>
<keyword evidence="6 10" id="KW-0560">Oxidoreductase</keyword>
<evidence type="ECO:0000256" key="6">
    <source>
        <dbReference type="ARBA" id="ARBA00023002"/>
    </source>
</evidence>
<dbReference type="Gene3D" id="1.10.630.10">
    <property type="entry name" value="Cytochrome P450"/>
    <property type="match status" value="1"/>
</dbReference>
<dbReference type="AlphaFoldDB" id="A0A8H5F638"/>
<evidence type="ECO:0000256" key="4">
    <source>
        <dbReference type="ARBA" id="ARBA00022617"/>
    </source>
</evidence>
<evidence type="ECO:0000256" key="8">
    <source>
        <dbReference type="ARBA" id="ARBA00023033"/>
    </source>
</evidence>
<dbReference type="GO" id="GO:0004497">
    <property type="term" value="F:monooxygenase activity"/>
    <property type="evidence" value="ECO:0007669"/>
    <property type="project" value="UniProtKB-KW"/>
</dbReference>
<accession>A0A8H5F638</accession>
<dbReference type="PRINTS" id="PR00463">
    <property type="entry name" value="EP450I"/>
</dbReference>
<dbReference type="InterPro" id="IPR017972">
    <property type="entry name" value="Cyt_P450_CS"/>
</dbReference>
<dbReference type="PANTHER" id="PTHR46300:SF7">
    <property type="entry name" value="P450, PUTATIVE (EUROFUNG)-RELATED"/>
    <property type="match status" value="1"/>
</dbReference>
<dbReference type="OrthoDB" id="2789670at2759"/>
<evidence type="ECO:0000256" key="10">
    <source>
        <dbReference type="RuleBase" id="RU000461"/>
    </source>
</evidence>
<dbReference type="PROSITE" id="PS00086">
    <property type="entry name" value="CYTOCHROME_P450"/>
    <property type="match status" value="1"/>
</dbReference>
<evidence type="ECO:0000313" key="11">
    <source>
        <dbReference type="EMBL" id="KAF5325180.1"/>
    </source>
</evidence>
<sequence>MRGGYLTVLDSLFAGLALYLLYKLLSGKKHIYPPGPKGLPILQNLLDFPAQQEWKTFAKWGQQFGDIVSVSVFGQRMVILNNAQLAMDMLDKKSSIYSDRPVIQMGGELVGWKKTLVLLPYGDRFRNYRKMFHQVIGTPAAMAAFHPIEEDETHKFLKRVLKSPEDLAAHVRKTAGAIILRISHGYEVKENEDPFVTLADRATEQFSLSTAPGFLVNLVPALEHLPSWFPGGGFHKIAARWRQTLNEMADSPHQFVKDQMAAGAAESSFTSRLLEEKDVTAAEEHDIKWSAASLYSGGADTTVSANYAFFLAMTLHPEVARKAQQEIDEVVGHNRLPNHNDRESLPYTNAVSLEVLRWHSVVPAGVPHRVTEDNVHDGYFIPKGSLVLANVWYMLHDPRIYSDPFEFKPERFLGPTPEPDPRDICFGFGRRICPGRVLADVSVYMTAAMSLSVFDISTTKTREGLDIKVAHEQTTGTISHPKPFQCSIKPRSARAIALISSEHAF</sequence>
<dbReference type="PANTHER" id="PTHR46300">
    <property type="entry name" value="P450, PUTATIVE (EUROFUNG)-RELATED-RELATED"/>
    <property type="match status" value="1"/>
</dbReference>
<evidence type="ECO:0000256" key="7">
    <source>
        <dbReference type="ARBA" id="ARBA00023004"/>
    </source>
</evidence>
<keyword evidence="8 10" id="KW-0503">Monooxygenase</keyword>
<evidence type="ECO:0000256" key="3">
    <source>
        <dbReference type="ARBA" id="ARBA00010617"/>
    </source>
</evidence>
<dbReference type="InterPro" id="IPR050364">
    <property type="entry name" value="Cytochrome_P450_fung"/>
</dbReference>
<keyword evidence="12" id="KW-1185">Reference proteome</keyword>